<keyword evidence="3" id="KW-1185">Reference proteome</keyword>
<reference evidence="2 3" key="1">
    <citation type="journal article" date="2005" name="Nature">
        <title>The genome of the social amoeba Dictyostelium discoideum.</title>
        <authorList>
            <consortium name="The Dictyostelium discoideum Sequencing Consortium"/>
            <person name="Eichinger L."/>
            <person name="Pachebat J.A."/>
            <person name="Glockner G."/>
            <person name="Rajandream M.A."/>
            <person name="Sucgang R."/>
            <person name="Berriman M."/>
            <person name="Song J."/>
            <person name="Olsen R."/>
            <person name="Szafranski K."/>
            <person name="Xu Q."/>
            <person name="Tunggal B."/>
            <person name="Kummerfeld S."/>
            <person name="Madera M."/>
            <person name="Konfortov B.A."/>
            <person name="Rivero F."/>
            <person name="Bankier A.T."/>
            <person name="Lehmann R."/>
            <person name="Hamlin N."/>
            <person name="Davies R."/>
            <person name="Gaudet P."/>
            <person name="Fey P."/>
            <person name="Pilcher K."/>
            <person name="Chen G."/>
            <person name="Saunders D."/>
            <person name="Sodergren E."/>
            <person name="Davis P."/>
            <person name="Kerhornou A."/>
            <person name="Nie X."/>
            <person name="Hall N."/>
            <person name="Anjard C."/>
            <person name="Hemphill L."/>
            <person name="Bason N."/>
            <person name="Farbrother P."/>
            <person name="Desany B."/>
            <person name="Just E."/>
            <person name="Morio T."/>
            <person name="Rost R."/>
            <person name="Churcher C."/>
            <person name="Cooper J."/>
            <person name="Haydock S."/>
            <person name="van Driessche N."/>
            <person name="Cronin A."/>
            <person name="Goodhead I."/>
            <person name="Muzny D."/>
            <person name="Mourier T."/>
            <person name="Pain A."/>
            <person name="Lu M."/>
            <person name="Harper D."/>
            <person name="Lindsay R."/>
            <person name="Hauser H."/>
            <person name="James K."/>
            <person name="Quiles M."/>
            <person name="Madan Babu M."/>
            <person name="Saito T."/>
            <person name="Buchrieser C."/>
            <person name="Wardroper A."/>
            <person name="Felder M."/>
            <person name="Thangavelu M."/>
            <person name="Johnson D."/>
            <person name="Knights A."/>
            <person name="Loulseged H."/>
            <person name="Mungall K."/>
            <person name="Oliver K."/>
            <person name="Price C."/>
            <person name="Quail M.A."/>
            <person name="Urushihara H."/>
            <person name="Hernandez J."/>
            <person name="Rabbinowitsch E."/>
            <person name="Steffen D."/>
            <person name="Sanders M."/>
            <person name="Ma J."/>
            <person name="Kohara Y."/>
            <person name="Sharp S."/>
            <person name="Simmonds M."/>
            <person name="Spiegler S."/>
            <person name="Tivey A."/>
            <person name="Sugano S."/>
            <person name="White B."/>
            <person name="Walker D."/>
            <person name="Woodward J."/>
            <person name="Winckler T."/>
            <person name="Tanaka Y."/>
            <person name="Shaulsky G."/>
            <person name="Schleicher M."/>
            <person name="Weinstock G."/>
            <person name="Rosenthal A."/>
            <person name="Cox E.C."/>
            <person name="Chisholm R.L."/>
            <person name="Gibbs R."/>
            <person name="Loomis W.F."/>
            <person name="Platzer M."/>
            <person name="Kay R.R."/>
            <person name="Williams J."/>
            <person name="Dear P.H."/>
            <person name="Noegel A.A."/>
            <person name="Barrell B."/>
            <person name="Kuspa A."/>
        </authorList>
    </citation>
    <scope>NUCLEOTIDE SEQUENCE [LARGE SCALE GENOMIC DNA]</scope>
    <source>
        <strain evidence="2 3">AX4</strain>
    </source>
</reference>
<dbReference type="AlphaFoldDB" id="Q54PY3"/>
<dbReference type="PANTHER" id="PTHR37517:SF3">
    <property type="entry name" value="TRANSMEMBRANE PROTEIN"/>
    <property type="match status" value="1"/>
</dbReference>
<dbReference type="PaxDb" id="44689-DDB0185911"/>
<evidence type="ECO:0000313" key="2">
    <source>
        <dbReference type="EMBL" id="EAL65305.1"/>
    </source>
</evidence>
<evidence type="ECO:0000256" key="1">
    <source>
        <dbReference type="SAM" id="Phobius"/>
    </source>
</evidence>
<dbReference type="Proteomes" id="UP000002195">
    <property type="component" value="Unassembled WGS sequence"/>
</dbReference>
<keyword evidence="1" id="KW-1133">Transmembrane helix</keyword>
<dbReference type="RefSeq" id="XP_638662.1">
    <property type="nucleotide sequence ID" value="XM_633570.1"/>
</dbReference>
<sequence length="61" mass="6928">MGVFVWLPFLFNIVYIRSPNIHARRIAFASMILAGIYFIAIIFTVAIAGCAFFYYSSDNTI</sequence>
<gene>
    <name evidence="2" type="ORF">DDB_G0284233</name>
</gene>
<protein>
    <submittedName>
        <fullName evidence="2">Uncharacterized protein</fullName>
    </submittedName>
</protein>
<dbReference type="InParanoid" id="Q54PY3"/>
<dbReference type="eggNOG" id="ENOG502RIJD">
    <property type="taxonomic scope" value="Eukaryota"/>
</dbReference>
<dbReference type="GeneID" id="8624491"/>
<dbReference type="HOGENOM" id="CLU_2927423_0_0_1"/>
<name>Q54PY3_DICDI</name>
<keyword evidence="1" id="KW-0472">Membrane</keyword>
<proteinExistence type="predicted"/>
<comment type="caution">
    <text evidence="2">The sequence shown here is derived from an EMBL/GenBank/DDBJ whole genome shotgun (WGS) entry which is preliminary data.</text>
</comment>
<accession>Q54PY3</accession>
<feature type="transmembrane region" description="Helical" evidence="1">
    <location>
        <begin position="26"/>
        <end position="55"/>
    </location>
</feature>
<keyword evidence="1" id="KW-0812">Transmembrane</keyword>
<organism evidence="2 3">
    <name type="scientific">Dictyostelium discoideum</name>
    <name type="common">Social amoeba</name>
    <dbReference type="NCBI Taxonomy" id="44689"/>
    <lineage>
        <taxon>Eukaryota</taxon>
        <taxon>Amoebozoa</taxon>
        <taxon>Evosea</taxon>
        <taxon>Eumycetozoa</taxon>
        <taxon>Dictyostelia</taxon>
        <taxon>Dictyosteliales</taxon>
        <taxon>Dictyosteliaceae</taxon>
        <taxon>Dictyostelium</taxon>
    </lineage>
</organism>
<dbReference type="dictyBase" id="DDB_G0284233"/>
<dbReference type="EMBL" id="AAFI02000064">
    <property type="protein sequence ID" value="EAL65305.1"/>
    <property type="molecule type" value="Genomic_DNA"/>
</dbReference>
<evidence type="ECO:0000313" key="3">
    <source>
        <dbReference type="Proteomes" id="UP000002195"/>
    </source>
</evidence>
<dbReference type="VEuPathDB" id="AmoebaDB:DDB_G0284233"/>
<dbReference type="PANTHER" id="PTHR37517">
    <property type="entry name" value="TRANSMEMBRANE PROTEIN"/>
    <property type="match status" value="1"/>
</dbReference>
<dbReference type="KEGG" id="ddi:DDB_G0284233"/>